<gene>
    <name evidence="5" type="ORF">DAEQUDRAFT_439546</name>
</gene>
<sequence>MSPMGWLWLTFACLAGTTRAVTVYQVPLAASTSTSSAPNAAYTGVAAYDTTILTPPPIPSPAPPLQFNVQVSNNAGNVSALSISPGGAFLGFSIEMSVADQVLGVNGSRLQVPFLNLMELVAERSGSVHIRVGGNTQESAALVQSLPDDKIIEKQAVNLNDPTQTPSLLYTPELLYLLSNISSLVDTKWYLGLPLNDTSNLRLAIAEYGEGILGDNLLGLQVGNEPDLYARHGLRQASYGPYDYFGEFAQVVQAMQADSNVKVNNNLIAPSVATGDWTPEDVWNTGFIPAFQNDLSALAVEHYPDDNCAAQYGSAFGQAQDPQSVFSNYLNHTSALSIVEPYVNSSQIANAAGKPFIMFETNSASCGGFPGVSDSFGAALWLADYALSMAAAGFSGALVHVGGQDVYYNPFTPPPTNQSSYHQWTVGPTFYSVLAIAEALGPVSTSSAGTLQVVDLGANGGNAFTPSYAVYEGGSLTRAVFINFMTDPSGANDLQVSLQVEEGVPGTVQVKYLQAPSVSEHFNITWAGQTLGGQFASDGRLQGAESVQSVNCDTSANACMISVPAPGLALVSFAPSSASAYPTHTFSTSAGGATATKVDPSVVATSNGSKGGGTHSGSTSRGKGQTSRGTGTAPSLLLLVAMLLGAGVLGRAYAWR</sequence>
<evidence type="ECO:0000256" key="2">
    <source>
        <dbReference type="SAM" id="Phobius"/>
    </source>
</evidence>
<dbReference type="InterPro" id="IPR017853">
    <property type="entry name" value="GH"/>
</dbReference>
<dbReference type="STRING" id="1314783.A0A165NBP9"/>
<dbReference type="GO" id="GO:0016787">
    <property type="term" value="F:hydrolase activity"/>
    <property type="evidence" value="ECO:0007669"/>
    <property type="project" value="UniProtKB-KW"/>
</dbReference>
<evidence type="ECO:0000313" key="6">
    <source>
        <dbReference type="Proteomes" id="UP000076727"/>
    </source>
</evidence>
<dbReference type="Proteomes" id="UP000076727">
    <property type="component" value="Unassembled WGS sequence"/>
</dbReference>
<dbReference type="InterPro" id="IPR052974">
    <property type="entry name" value="GH79_Enzymes"/>
</dbReference>
<dbReference type="InterPro" id="IPR031728">
    <property type="entry name" value="GlcAase_C"/>
</dbReference>
<reference evidence="5 6" key="1">
    <citation type="journal article" date="2016" name="Mol. Biol. Evol.">
        <title>Comparative Genomics of Early-Diverging Mushroom-Forming Fungi Provides Insights into the Origins of Lignocellulose Decay Capabilities.</title>
        <authorList>
            <person name="Nagy L.G."/>
            <person name="Riley R."/>
            <person name="Tritt A."/>
            <person name="Adam C."/>
            <person name="Daum C."/>
            <person name="Floudas D."/>
            <person name="Sun H."/>
            <person name="Yadav J.S."/>
            <person name="Pangilinan J."/>
            <person name="Larsson K.H."/>
            <person name="Matsuura K."/>
            <person name="Barry K."/>
            <person name="Labutti K."/>
            <person name="Kuo R."/>
            <person name="Ohm R.A."/>
            <person name="Bhattacharya S.S."/>
            <person name="Shirouzu T."/>
            <person name="Yoshinaga Y."/>
            <person name="Martin F.M."/>
            <person name="Grigoriev I.V."/>
            <person name="Hibbett D.S."/>
        </authorList>
    </citation>
    <scope>NUCLEOTIDE SEQUENCE [LARGE SCALE GENOMIC DNA]</scope>
    <source>
        <strain evidence="5 6">L-15889</strain>
    </source>
</reference>
<feature type="domain" description="Beta-glucuronidase C-terminal" evidence="4">
    <location>
        <begin position="468"/>
        <end position="570"/>
    </location>
</feature>
<keyword evidence="2" id="KW-1133">Transmembrane helix</keyword>
<dbReference type="Gene3D" id="2.60.40.1180">
    <property type="entry name" value="Golgi alpha-mannosidase II"/>
    <property type="match status" value="1"/>
</dbReference>
<dbReference type="OrthoDB" id="2796951at2759"/>
<evidence type="ECO:0000259" key="4">
    <source>
        <dbReference type="Pfam" id="PF16862"/>
    </source>
</evidence>
<keyword evidence="3" id="KW-0732">Signal</keyword>
<feature type="region of interest" description="Disordered" evidence="1">
    <location>
        <begin position="602"/>
        <end position="629"/>
    </location>
</feature>
<dbReference type="EMBL" id="KV429084">
    <property type="protein sequence ID" value="KZT66775.1"/>
    <property type="molecule type" value="Genomic_DNA"/>
</dbReference>
<feature type="transmembrane region" description="Helical" evidence="2">
    <location>
        <begin position="636"/>
        <end position="654"/>
    </location>
</feature>
<evidence type="ECO:0000256" key="1">
    <source>
        <dbReference type="SAM" id="MobiDB-lite"/>
    </source>
</evidence>
<evidence type="ECO:0000256" key="3">
    <source>
        <dbReference type="SAM" id="SignalP"/>
    </source>
</evidence>
<accession>A0A165NBP9</accession>
<dbReference type="PANTHER" id="PTHR36183">
    <property type="entry name" value="BETA-GLUCURONIDASE"/>
    <property type="match status" value="1"/>
</dbReference>
<protein>
    <submittedName>
        <fullName evidence="5">Glycoside hydrolase family 79 protein</fullName>
    </submittedName>
</protein>
<evidence type="ECO:0000313" key="5">
    <source>
        <dbReference type="EMBL" id="KZT66775.1"/>
    </source>
</evidence>
<feature type="chain" id="PRO_5007863037" evidence="3">
    <location>
        <begin position="21"/>
        <end position="656"/>
    </location>
</feature>
<dbReference type="Pfam" id="PF16862">
    <property type="entry name" value="Glyco_hydro_79C"/>
    <property type="match status" value="1"/>
</dbReference>
<feature type="signal peptide" evidence="3">
    <location>
        <begin position="1"/>
        <end position="20"/>
    </location>
</feature>
<dbReference type="AlphaFoldDB" id="A0A165NBP9"/>
<keyword evidence="5" id="KW-0378">Hydrolase</keyword>
<name>A0A165NBP9_9APHY</name>
<dbReference type="Gene3D" id="3.20.20.80">
    <property type="entry name" value="Glycosidases"/>
    <property type="match status" value="1"/>
</dbReference>
<proteinExistence type="predicted"/>
<dbReference type="PANTHER" id="PTHR36183:SF2">
    <property type="entry name" value="BETA-GLUCURONIDASE C-TERMINAL DOMAIN-CONTAINING PROTEIN"/>
    <property type="match status" value="1"/>
</dbReference>
<organism evidence="5 6">
    <name type="scientific">Daedalea quercina L-15889</name>
    <dbReference type="NCBI Taxonomy" id="1314783"/>
    <lineage>
        <taxon>Eukaryota</taxon>
        <taxon>Fungi</taxon>
        <taxon>Dikarya</taxon>
        <taxon>Basidiomycota</taxon>
        <taxon>Agaricomycotina</taxon>
        <taxon>Agaricomycetes</taxon>
        <taxon>Polyporales</taxon>
        <taxon>Fomitopsis</taxon>
    </lineage>
</organism>
<keyword evidence="2" id="KW-0472">Membrane</keyword>
<keyword evidence="6" id="KW-1185">Reference proteome</keyword>
<dbReference type="InterPro" id="IPR013780">
    <property type="entry name" value="Glyco_hydro_b"/>
</dbReference>
<keyword evidence="2" id="KW-0812">Transmembrane</keyword>
<dbReference type="SUPFAM" id="SSF51445">
    <property type="entry name" value="(Trans)glycosidases"/>
    <property type="match status" value="1"/>
</dbReference>